<evidence type="ECO:0000256" key="1">
    <source>
        <dbReference type="ARBA" id="ARBA00023002"/>
    </source>
</evidence>
<dbReference type="InterPro" id="IPR050631">
    <property type="entry name" value="PheA/TfdB_FAD_monoxygenase"/>
</dbReference>
<evidence type="ECO:0000259" key="3">
    <source>
        <dbReference type="Pfam" id="PF01494"/>
    </source>
</evidence>
<dbReference type="RefSeq" id="WP_008477885.1">
    <property type="nucleotide sequence ID" value="NZ_CAGS01000226.1"/>
</dbReference>
<keyword evidence="1 4" id="KW-0560">Oxidoreductase</keyword>
<dbReference type="EC" id="1.14.13.50" evidence="4"/>
<dbReference type="PRINTS" id="PR00420">
    <property type="entry name" value="RNGMNOXGNASE"/>
</dbReference>
<dbReference type="OrthoDB" id="9806565at2"/>
<keyword evidence="2" id="KW-0812">Transmembrane</keyword>
<feature type="domain" description="FAD-binding" evidence="3">
    <location>
        <begin position="27"/>
        <end position="354"/>
    </location>
</feature>
<accession>I4EH80</accession>
<keyword evidence="2" id="KW-0472">Membrane</keyword>
<dbReference type="PANTHER" id="PTHR43476">
    <property type="entry name" value="3-(3-HYDROXY-PHENYL)PROPIONATE/3-HYDROXYCINNAMIC ACID HYDROXYLASE"/>
    <property type="match status" value="1"/>
</dbReference>
<dbReference type="GO" id="GO:0071949">
    <property type="term" value="F:FAD binding"/>
    <property type="evidence" value="ECO:0007669"/>
    <property type="project" value="InterPro"/>
</dbReference>
<organism evidence="4 5">
    <name type="scientific">Nitrolancea hollandica Lb</name>
    <dbReference type="NCBI Taxonomy" id="1129897"/>
    <lineage>
        <taxon>Bacteria</taxon>
        <taxon>Pseudomonadati</taxon>
        <taxon>Thermomicrobiota</taxon>
        <taxon>Thermomicrobia</taxon>
        <taxon>Sphaerobacterales</taxon>
        <taxon>Sphaerobacterineae</taxon>
        <taxon>Sphaerobacteraceae</taxon>
        <taxon>Nitrolancea</taxon>
    </lineage>
</organism>
<dbReference type="Gene3D" id="3.50.50.60">
    <property type="entry name" value="FAD/NAD(P)-binding domain"/>
    <property type="match status" value="2"/>
</dbReference>
<dbReference type="InterPro" id="IPR036188">
    <property type="entry name" value="FAD/NAD-bd_sf"/>
</dbReference>
<dbReference type="PANTHER" id="PTHR43476:SF5">
    <property type="entry name" value="FAD-DEPENDENT MONOOXYGENASE"/>
    <property type="match status" value="1"/>
</dbReference>
<keyword evidence="4" id="KW-0503">Monooxygenase</keyword>
<proteinExistence type="predicted"/>
<dbReference type="SUPFAM" id="SSF51905">
    <property type="entry name" value="FAD/NAD(P)-binding domain"/>
    <property type="match status" value="1"/>
</dbReference>
<comment type="caution">
    <text evidence="4">The sequence shown here is derived from an EMBL/GenBank/DDBJ whole genome shotgun (WGS) entry which is preliminary data.</text>
</comment>
<protein>
    <submittedName>
        <fullName evidence="4">Monooxygenase, FAD-binding</fullName>
        <ecNumber evidence="4">1.14.13.50</ecNumber>
    </submittedName>
</protein>
<evidence type="ECO:0000256" key="2">
    <source>
        <dbReference type="SAM" id="Phobius"/>
    </source>
</evidence>
<dbReference type="GO" id="GO:0018677">
    <property type="term" value="F:pentachlorophenol monooxygenase activity"/>
    <property type="evidence" value="ECO:0007669"/>
    <property type="project" value="UniProtKB-EC"/>
</dbReference>
<evidence type="ECO:0000313" key="5">
    <source>
        <dbReference type="Proteomes" id="UP000004221"/>
    </source>
</evidence>
<keyword evidence="5" id="KW-1185">Reference proteome</keyword>
<evidence type="ECO:0000313" key="4">
    <source>
        <dbReference type="EMBL" id="CCF84042.1"/>
    </source>
</evidence>
<reference evidence="4 5" key="1">
    <citation type="journal article" date="2012" name="ISME J.">
        <title>Nitrification expanded: discovery, physiology and genomics of a nitrite-oxidizing bacterium from the phylum Chloroflexi.</title>
        <authorList>
            <person name="Sorokin D.Y."/>
            <person name="Lucker S."/>
            <person name="Vejmelkova D."/>
            <person name="Kostrikina N.A."/>
            <person name="Kleerebezem R."/>
            <person name="Rijpstra W.I."/>
            <person name="Damste J.S."/>
            <person name="Le Paslier D."/>
            <person name="Muyzer G."/>
            <person name="Wagner M."/>
            <person name="van Loosdrecht M.C."/>
            <person name="Daims H."/>
        </authorList>
    </citation>
    <scope>NUCLEOTIDE SEQUENCE [LARGE SCALE GENOMIC DNA]</scope>
    <source>
        <strain evidence="5">none</strain>
    </source>
</reference>
<gene>
    <name evidence="4" type="ORF">NITHO_3010023</name>
</gene>
<dbReference type="Proteomes" id="UP000004221">
    <property type="component" value="Unassembled WGS sequence"/>
</dbReference>
<keyword evidence="2" id="KW-1133">Transmembrane helix</keyword>
<sequence length="484" mass="52834">MVGAHARVAASLAPATVAHPEDEAQQTTCCIVGAGAAGAMLALLLARQGVPVVLLEKHLDFERQFRGDSLHPSVMEVLDEISLADRLLQLPHTKGERFSLQTENGINLQAKNGVFIVADFSHLKTKYPYITLLPQSEFLQFITSEAARYPNFQLIMGANVRELIEEEGVVRGVRYEAADGWHDLRALLTVGADGRSSRVRQAAGITPVKTSPPMDVLWFRLPREPGDPKGIGGRVGRGHILALLDRSDYWQAGYVIPKGSYQQLREAGLDALRRSITAIVPEFARRVGALTDWNQIAFLSVESSYVPCWYRPGLLLIGDAAHVMTPIGGVGINYAIQDAVVAANVLAGPLKQGNVSIDDLAMVQCQREWPTRIIQAGQNLLQQQILATGVFEPDKPFTPPFFLQMRGIRSLFPRFMGRLIGMGVIPVHVQGYTGALETLLAAICRLRGPVRRHPLLAFSAALAIAAFVLAIGATIRRTAGRIRI</sequence>
<dbReference type="AlphaFoldDB" id="I4EH80"/>
<dbReference type="InterPro" id="IPR002938">
    <property type="entry name" value="FAD-bd"/>
</dbReference>
<dbReference type="EMBL" id="CAGS01000226">
    <property type="protein sequence ID" value="CCF84042.1"/>
    <property type="molecule type" value="Genomic_DNA"/>
</dbReference>
<dbReference type="Pfam" id="PF01494">
    <property type="entry name" value="FAD_binding_3"/>
    <property type="match status" value="1"/>
</dbReference>
<name>I4EH80_9BACT</name>
<feature type="transmembrane region" description="Helical" evidence="2">
    <location>
        <begin position="455"/>
        <end position="475"/>
    </location>
</feature>